<evidence type="ECO:0000259" key="2">
    <source>
        <dbReference type="SMART" id="SM00458"/>
    </source>
</evidence>
<keyword evidence="4" id="KW-1185">Reference proteome</keyword>
<dbReference type="SMART" id="SM00458">
    <property type="entry name" value="RICIN"/>
    <property type="match status" value="1"/>
</dbReference>
<keyword evidence="1" id="KW-0732">Signal</keyword>
<evidence type="ECO:0000256" key="1">
    <source>
        <dbReference type="SAM" id="SignalP"/>
    </source>
</evidence>
<dbReference type="InterPro" id="IPR000772">
    <property type="entry name" value="Ricin_B_lectin"/>
</dbReference>
<dbReference type="Pfam" id="PF14200">
    <property type="entry name" value="RicinB_lectin_2"/>
    <property type="match status" value="1"/>
</dbReference>
<dbReference type="RefSeq" id="WP_121006952.1">
    <property type="nucleotide sequence ID" value="NZ_RBXO01000001.1"/>
</dbReference>
<dbReference type="InterPro" id="IPR035992">
    <property type="entry name" value="Ricin_B-like_lectins"/>
</dbReference>
<feature type="signal peptide" evidence="1">
    <location>
        <begin position="1"/>
        <end position="25"/>
    </location>
</feature>
<dbReference type="AlphaFoldDB" id="A0A495W5X3"/>
<accession>A0A495W5X3</accession>
<evidence type="ECO:0000313" key="4">
    <source>
        <dbReference type="Proteomes" id="UP000282084"/>
    </source>
</evidence>
<dbReference type="EMBL" id="RBXO01000001">
    <property type="protein sequence ID" value="RKT55208.1"/>
    <property type="molecule type" value="Genomic_DNA"/>
</dbReference>
<dbReference type="PROSITE" id="PS50231">
    <property type="entry name" value="RICIN_B_LECTIN"/>
    <property type="match status" value="1"/>
</dbReference>
<keyword evidence="3" id="KW-0430">Lectin</keyword>
<organism evidence="3 4">
    <name type="scientific">Saccharothrix australiensis</name>
    <dbReference type="NCBI Taxonomy" id="2072"/>
    <lineage>
        <taxon>Bacteria</taxon>
        <taxon>Bacillati</taxon>
        <taxon>Actinomycetota</taxon>
        <taxon>Actinomycetes</taxon>
        <taxon>Pseudonocardiales</taxon>
        <taxon>Pseudonocardiaceae</taxon>
        <taxon>Saccharothrix</taxon>
    </lineage>
</organism>
<comment type="caution">
    <text evidence="3">The sequence shown here is derived from an EMBL/GenBank/DDBJ whole genome shotgun (WGS) entry which is preliminary data.</text>
</comment>
<dbReference type="Proteomes" id="UP000282084">
    <property type="component" value="Unassembled WGS sequence"/>
</dbReference>
<dbReference type="CDD" id="cd00161">
    <property type="entry name" value="beta-trefoil_Ricin-like"/>
    <property type="match status" value="1"/>
</dbReference>
<feature type="domain" description="Ricin B lectin" evidence="2">
    <location>
        <begin position="84"/>
        <end position="230"/>
    </location>
</feature>
<gene>
    <name evidence="3" type="ORF">C8E97_3866</name>
</gene>
<proteinExistence type="predicted"/>
<feature type="chain" id="PRO_5039232345" evidence="1">
    <location>
        <begin position="26"/>
        <end position="232"/>
    </location>
</feature>
<dbReference type="Gene3D" id="2.80.10.50">
    <property type="match status" value="1"/>
</dbReference>
<dbReference type="OrthoDB" id="3373658at2"/>
<name>A0A495W5X3_9PSEU</name>
<evidence type="ECO:0000313" key="3">
    <source>
        <dbReference type="EMBL" id="RKT55208.1"/>
    </source>
</evidence>
<sequence length="232" mass="24719">MRIQRIVTGVAVVVAAALAFPSAGVADTPVKHDVDASAAADRAAPSRHRIIADTGPRPAGLPSAAGDRGVIPPNLSADVSAALDGPFYIVNKGTGRCLDAHYNEGGGNGNRVGLWDCNGGITEKWYVYNNGNTGNYWMKIINARSGRSLDYPASSGGANGWQYILWDYYPSTGQQYWPFWRSDTSDYEISVLLGGGANVMDAFASDGGGNGNRVGNWSITYSPLQRWTFHSA</sequence>
<dbReference type="GO" id="GO:0030246">
    <property type="term" value="F:carbohydrate binding"/>
    <property type="evidence" value="ECO:0007669"/>
    <property type="project" value="UniProtKB-KW"/>
</dbReference>
<dbReference type="SUPFAM" id="SSF50370">
    <property type="entry name" value="Ricin B-like lectins"/>
    <property type="match status" value="1"/>
</dbReference>
<protein>
    <submittedName>
        <fullName evidence="3">Ricin-type beta-trefoil lectin protein</fullName>
    </submittedName>
</protein>
<reference evidence="3 4" key="1">
    <citation type="submission" date="2018-10" db="EMBL/GenBank/DDBJ databases">
        <title>Sequencing the genomes of 1000 actinobacteria strains.</title>
        <authorList>
            <person name="Klenk H.-P."/>
        </authorList>
    </citation>
    <scope>NUCLEOTIDE SEQUENCE [LARGE SCALE GENOMIC DNA]</scope>
    <source>
        <strain evidence="3 4">DSM 43800</strain>
    </source>
</reference>